<feature type="compositionally biased region" description="Low complexity" evidence="4">
    <location>
        <begin position="147"/>
        <end position="157"/>
    </location>
</feature>
<dbReference type="AlphaFoldDB" id="A0A7J0BQF1"/>
<accession>A0A7J0BQF1</accession>
<dbReference type="Pfam" id="PF01297">
    <property type="entry name" value="ZnuA"/>
    <property type="match status" value="1"/>
</dbReference>
<evidence type="ECO:0000256" key="4">
    <source>
        <dbReference type="SAM" id="MobiDB-lite"/>
    </source>
</evidence>
<gene>
    <name evidence="6" type="ORF">DSM19430T_05620</name>
</gene>
<evidence type="ECO:0000313" key="6">
    <source>
        <dbReference type="EMBL" id="GFM35878.1"/>
    </source>
</evidence>
<dbReference type="RefSeq" id="WP_174408539.1">
    <property type="nucleotide sequence ID" value="NZ_BLVP01000001.1"/>
</dbReference>
<feature type="region of interest" description="Disordered" evidence="4">
    <location>
        <begin position="129"/>
        <end position="204"/>
    </location>
</feature>
<name>A0A7J0BQF1_9BACT</name>
<evidence type="ECO:0000256" key="5">
    <source>
        <dbReference type="SAM" id="SignalP"/>
    </source>
</evidence>
<feature type="chain" id="PRO_5029539681" evidence="5">
    <location>
        <begin position="36"/>
        <end position="362"/>
    </location>
</feature>
<evidence type="ECO:0000313" key="7">
    <source>
        <dbReference type="Proteomes" id="UP000503820"/>
    </source>
</evidence>
<feature type="compositionally biased region" description="Basic and acidic residues" evidence="4">
    <location>
        <begin position="129"/>
        <end position="146"/>
    </location>
</feature>
<proteinExistence type="inferred from homology"/>
<evidence type="ECO:0000256" key="3">
    <source>
        <dbReference type="ARBA" id="ARBA00022729"/>
    </source>
</evidence>
<sequence>MPRPHLPAWSALRLSHVLLPAAFVLLALCALPAQADKIPVFVSIAPQKFFVERIGGDAVDVSVMVQPGASPHTYEPRPRQMTALADTRLYFSIGVSFEEAWLPRIRSASPKMRIVAMDAGITKLMMEEHSHDEDAHGHDHDKDHGHAAAASHGHAAETPGKHDEDAHGHDHGHEHAAVPHGHDHDHDHENAHDHDHTGPDPHVWLSPLLAKQMAHTIADTLSEAAPERADFFRANLAAFEQELDALHNELLALFTPIPPEKRIFMVFHPSWGYFAHTYGLTQISIEYEGREPTPRIMAHLMEESARHGIRTVFIQPQFSRKSAETIASHIKGHLVVADPLDENWMENMRAVGKLLAQSFTQE</sequence>
<keyword evidence="2" id="KW-0813">Transport</keyword>
<dbReference type="EMBL" id="BLVP01000001">
    <property type="protein sequence ID" value="GFM35878.1"/>
    <property type="molecule type" value="Genomic_DNA"/>
</dbReference>
<protein>
    <submittedName>
        <fullName evidence="6">Cation ABC transporter substrate-binding protein</fullName>
    </submittedName>
</protein>
<evidence type="ECO:0000256" key="1">
    <source>
        <dbReference type="ARBA" id="ARBA00011028"/>
    </source>
</evidence>
<dbReference type="GO" id="GO:0046872">
    <property type="term" value="F:metal ion binding"/>
    <property type="evidence" value="ECO:0007669"/>
    <property type="project" value="InterPro"/>
</dbReference>
<organism evidence="6 7">
    <name type="scientific">Desulfovibrio psychrotolerans</name>
    <dbReference type="NCBI Taxonomy" id="415242"/>
    <lineage>
        <taxon>Bacteria</taxon>
        <taxon>Pseudomonadati</taxon>
        <taxon>Thermodesulfobacteriota</taxon>
        <taxon>Desulfovibrionia</taxon>
        <taxon>Desulfovibrionales</taxon>
        <taxon>Desulfovibrionaceae</taxon>
        <taxon>Desulfovibrio</taxon>
    </lineage>
</organism>
<reference evidence="6 7" key="1">
    <citation type="submission" date="2020-05" db="EMBL/GenBank/DDBJ databases">
        <title>Draft genome sequence of Desulfovibrio psychrotolerans JS1T.</title>
        <authorList>
            <person name="Ueno A."/>
            <person name="Tamazawa S."/>
            <person name="Tamamura S."/>
            <person name="Murakami T."/>
            <person name="Kiyama T."/>
            <person name="Inomata H."/>
            <person name="Amano Y."/>
            <person name="Miyakawa K."/>
            <person name="Tamaki H."/>
            <person name="Naganuma T."/>
            <person name="Kaneko K."/>
        </authorList>
    </citation>
    <scope>NUCLEOTIDE SEQUENCE [LARGE SCALE GENOMIC DNA]</scope>
    <source>
        <strain evidence="6 7">JS1</strain>
    </source>
</reference>
<dbReference type="GO" id="GO:0030001">
    <property type="term" value="P:metal ion transport"/>
    <property type="evidence" value="ECO:0007669"/>
    <property type="project" value="InterPro"/>
</dbReference>
<comment type="similarity">
    <text evidence="1">Belongs to the bacterial solute-binding protein 9 family.</text>
</comment>
<dbReference type="InterPro" id="IPR006127">
    <property type="entry name" value="ZnuA-like"/>
</dbReference>
<dbReference type="SUPFAM" id="SSF53807">
    <property type="entry name" value="Helical backbone' metal receptor"/>
    <property type="match status" value="1"/>
</dbReference>
<dbReference type="Gene3D" id="3.40.50.1980">
    <property type="entry name" value="Nitrogenase molybdenum iron protein domain"/>
    <property type="match status" value="3"/>
</dbReference>
<dbReference type="PANTHER" id="PTHR42953">
    <property type="entry name" value="HIGH-AFFINITY ZINC UPTAKE SYSTEM PROTEIN ZNUA-RELATED"/>
    <property type="match status" value="1"/>
</dbReference>
<comment type="caution">
    <text evidence="6">The sequence shown here is derived from an EMBL/GenBank/DDBJ whole genome shotgun (WGS) entry which is preliminary data.</text>
</comment>
<feature type="compositionally biased region" description="Basic and acidic residues" evidence="4">
    <location>
        <begin position="159"/>
        <end position="199"/>
    </location>
</feature>
<dbReference type="PANTHER" id="PTHR42953:SF3">
    <property type="entry name" value="HIGH-AFFINITY ZINC UPTAKE SYSTEM PROTEIN ZNUA"/>
    <property type="match status" value="1"/>
</dbReference>
<keyword evidence="7" id="KW-1185">Reference proteome</keyword>
<dbReference type="Proteomes" id="UP000503820">
    <property type="component" value="Unassembled WGS sequence"/>
</dbReference>
<keyword evidence="3 5" id="KW-0732">Signal</keyword>
<feature type="signal peptide" evidence="5">
    <location>
        <begin position="1"/>
        <end position="35"/>
    </location>
</feature>
<dbReference type="InterPro" id="IPR050492">
    <property type="entry name" value="Bact_metal-bind_prot9"/>
</dbReference>
<evidence type="ECO:0000256" key="2">
    <source>
        <dbReference type="ARBA" id="ARBA00022448"/>
    </source>
</evidence>